<dbReference type="Gramene" id="TraesLAC1B03G00342090.1">
    <property type="protein sequence ID" value="TraesLAC1B03G00342090.1.CDS1"/>
    <property type="gene ID" value="TraesLAC1B03G00342090"/>
</dbReference>
<organism evidence="8">
    <name type="scientific">Triticum aestivum</name>
    <name type="common">Wheat</name>
    <dbReference type="NCBI Taxonomy" id="4565"/>
    <lineage>
        <taxon>Eukaryota</taxon>
        <taxon>Viridiplantae</taxon>
        <taxon>Streptophyta</taxon>
        <taxon>Embryophyta</taxon>
        <taxon>Tracheophyta</taxon>
        <taxon>Spermatophyta</taxon>
        <taxon>Magnoliopsida</taxon>
        <taxon>Liliopsida</taxon>
        <taxon>Poales</taxon>
        <taxon>Poaceae</taxon>
        <taxon>BOP clade</taxon>
        <taxon>Pooideae</taxon>
        <taxon>Triticodae</taxon>
        <taxon>Triticeae</taxon>
        <taxon>Triticinae</taxon>
        <taxon>Triticum</taxon>
    </lineage>
</organism>
<dbReference type="Gramene" id="TraesJUL1B03G00339510.1">
    <property type="protein sequence ID" value="TraesJUL1B03G00339510.1.CDS1"/>
    <property type="gene ID" value="TraesJUL1B03G00339510"/>
</dbReference>
<evidence type="ECO:0000313" key="9">
    <source>
        <dbReference type="Proteomes" id="UP000019116"/>
    </source>
</evidence>
<dbReference type="InterPro" id="IPR040911">
    <property type="entry name" value="Exostosin_GT47"/>
</dbReference>
<proteinExistence type="inferred from homology"/>
<dbReference type="PANTHER" id="PTHR11062">
    <property type="entry name" value="EXOSTOSIN HEPARAN SULFATE GLYCOSYLTRANSFERASE -RELATED"/>
    <property type="match status" value="1"/>
</dbReference>
<keyword evidence="3" id="KW-0808">Transferase</keyword>
<comment type="similarity">
    <text evidence="2">Belongs to the glycosyltransferase 47 family.</text>
</comment>
<dbReference type="Gramene" id="TraesCS1B02G315700.1">
    <property type="protein sequence ID" value="TraesCS1B02G315700.1.cds1"/>
    <property type="gene ID" value="TraesCS1B02G315700"/>
</dbReference>
<dbReference type="Gramene" id="TraesPARA_EIv1.0_0185960.1">
    <property type="protein sequence ID" value="TraesPARA_EIv1.0_0185960.1.CDS1"/>
    <property type="gene ID" value="TraesPARA_EIv1.0_0185960"/>
</dbReference>
<dbReference type="Gramene" id="TraesLDM1B03G00339650.1">
    <property type="protein sequence ID" value="TraesLDM1B03G00339650.1.CDS1"/>
    <property type="gene ID" value="TraesLDM1B03G00339650"/>
</dbReference>
<name>A0A3B5Z0K3_WHEAT</name>
<dbReference type="Gramene" id="TraesROB_scaffold_075366_01G000300.1">
    <property type="protein sequence ID" value="TraesROB_scaffold_075366_01G000300.1"/>
    <property type="gene ID" value="TraesROB_scaffold_075366_01G000300"/>
</dbReference>
<dbReference type="EnsemblPlants" id="TraesCS1B02G315700.1">
    <property type="protein sequence ID" value="TraesCS1B02G315700.1.cds1"/>
    <property type="gene ID" value="TraesCS1B02G315700"/>
</dbReference>
<dbReference type="InterPro" id="IPR004263">
    <property type="entry name" value="Exostosin"/>
</dbReference>
<dbReference type="STRING" id="4565.A0A3B5Z0K3"/>
<gene>
    <name evidence="8" type="primary">LOC123137351</name>
</gene>
<dbReference type="OMA" id="FDLAMCI"/>
<dbReference type="Gramene" id="TraesARI1B03G00342340.1">
    <property type="protein sequence ID" value="TraesARI1B03G00342340.1.CDS1"/>
    <property type="gene ID" value="TraesARI1B03G00342340"/>
</dbReference>
<protein>
    <recommendedName>
        <fullName evidence="7">Exostosin GT47 domain-containing protein</fullName>
    </recommendedName>
</protein>
<evidence type="ECO:0000256" key="4">
    <source>
        <dbReference type="ARBA" id="ARBA00022968"/>
    </source>
</evidence>
<evidence type="ECO:0000313" key="8">
    <source>
        <dbReference type="EnsemblPlants" id="TraesCS1B02G315700.1.cds1"/>
    </source>
</evidence>
<evidence type="ECO:0000256" key="5">
    <source>
        <dbReference type="ARBA" id="ARBA00023034"/>
    </source>
</evidence>
<keyword evidence="9" id="KW-1185">Reference proteome</keyword>
<reference evidence="8" key="2">
    <citation type="submission" date="2018-10" db="UniProtKB">
        <authorList>
            <consortium name="EnsemblPlants"/>
        </authorList>
    </citation>
    <scope>IDENTIFICATION</scope>
</reference>
<dbReference type="Gramene" id="TraesSTA1B03G00338190.1">
    <property type="protein sequence ID" value="TraesSTA1B03G00338190.1.CDS1"/>
    <property type="gene ID" value="TraesSTA1B03G00338190"/>
</dbReference>
<dbReference type="PANTHER" id="PTHR11062:SF248">
    <property type="entry name" value="EXOSTOSIN GT47 DOMAIN-CONTAINING PROTEIN"/>
    <property type="match status" value="1"/>
</dbReference>
<keyword evidence="6" id="KW-0472">Membrane</keyword>
<sequence>MKPFSWSTERCARTFYVAALLSVVLWALIFYSTSLQSQSGDALSKPPAFFSSRSGRPDPSCAGRYVYMYDLPPRFNADLARDCRRLSASTDMCRHVVNDGFGAPITDGGGGSLPESGAYATDQYMLELIFHARMRQYECLTSDPAAAAVVYVPFYAEFDLAMCIDNSDISARNALPRDMADWLVRRPEWRAMGGRDHFMVASRPTWDLLCDPNHGGYGNSLMTYPAIRNMTVLAFEASPWQGNDFGVPYPSHFHPSSDAQVVAWQSRMRGLDRRRLWCFAGGSRHESRKTGRNQIIEQCRRSSRCALLGKEAVTKSPGEYTQGEYSPSHAMRLLESAEFCIQPRGDSYTRKSIFDTILAGCIPVFLHPISAYVQYTWYLPRDYRTYSVFIPQSDVIGRNASIEEVLSKIPPAKVAQMREEVIRLIPAVMYREPAAKGVEFKDAFDVAVGRVIDRVAKRRRAAAEGRECRDSVDGYDSWKYDLLEDGQTEIGPHEFDPYMSM</sequence>
<accession>A0A3B5Z0K3</accession>
<feature type="transmembrane region" description="Helical" evidence="6">
    <location>
        <begin position="12"/>
        <end position="31"/>
    </location>
</feature>
<dbReference type="Gramene" id="TraesWEE_scaffold_058279_01G000300.1">
    <property type="protein sequence ID" value="TraesWEE_scaffold_058279_01G000300.1"/>
    <property type="gene ID" value="TraesWEE_scaffold_058279_01G000300"/>
</dbReference>
<evidence type="ECO:0000256" key="2">
    <source>
        <dbReference type="ARBA" id="ARBA00010271"/>
    </source>
</evidence>
<dbReference type="Gramene" id="TraesKAR1B01G0354910.1">
    <property type="protein sequence ID" value="cds.TraesKAR1B01G0354910.1"/>
    <property type="gene ID" value="TraesKAR1B01G0354910"/>
</dbReference>
<comment type="subcellular location">
    <subcellularLocation>
        <location evidence="1">Golgi apparatus membrane</location>
        <topology evidence="1">Single-pass type II membrane protein</topology>
    </subcellularLocation>
</comment>
<evidence type="ECO:0000256" key="3">
    <source>
        <dbReference type="ARBA" id="ARBA00022676"/>
    </source>
</evidence>
<dbReference type="GO" id="GO:0016757">
    <property type="term" value="F:glycosyltransferase activity"/>
    <property type="evidence" value="ECO:0007669"/>
    <property type="project" value="UniProtKB-KW"/>
</dbReference>
<keyword evidence="6" id="KW-0812">Transmembrane</keyword>
<reference evidence="8" key="1">
    <citation type="submission" date="2018-08" db="EMBL/GenBank/DDBJ databases">
        <authorList>
            <person name="Rossello M."/>
        </authorList>
    </citation>
    <scope>NUCLEOTIDE SEQUENCE [LARGE SCALE GENOMIC DNA]</scope>
    <source>
        <strain evidence="8">cv. Chinese Spring</strain>
    </source>
</reference>
<evidence type="ECO:0000256" key="1">
    <source>
        <dbReference type="ARBA" id="ARBA00004323"/>
    </source>
</evidence>
<keyword evidence="4" id="KW-0735">Signal-anchor</keyword>
<dbReference type="AlphaFoldDB" id="A0A3B5Z0K3"/>
<keyword evidence="6" id="KW-1133">Transmembrane helix</keyword>
<feature type="domain" description="Exostosin GT47" evidence="7">
    <location>
        <begin position="61"/>
        <end position="403"/>
    </location>
</feature>
<dbReference type="GeneID" id="123137351"/>
<keyword evidence="3" id="KW-0328">Glycosyltransferase</keyword>
<evidence type="ECO:0000256" key="6">
    <source>
        <dbReference type="SAM" id="Phobius"/>
    </source>
</evidence>
<dbReference type="KEGG" id="taes:123137351"/>
<dbReference type="Gramene" id="TraesCS1B03G0867000.1">
    <property type="protein sequence ID" value="TraesCS1B03G0867000.1.CDS1"/>
    <property type="gene ID" value="TraesCS1B03G0867000"/>
</dbReference>
<dbReference type="Pfam" id="PF03016">
    <property type="entry name" value="Exostosin_GT47"/>
    <property type="match status" value="1"/>
</dbReference>
<keyword evidence="5" id="KW-0333">Golgi apparatus</keyword>
<dbReference type="RefSeq" id="XP_044413003.1">
    <property type="nucleotide sequence ID" value="XM_044557068.1"/>
</dbReference>
<evidence type="ECO:0000259" key="7">
    <source>
        <dbReference type="Pfam" id="PF03016"/>
    </source>
</evidence>
<dbReference type="GO" id="GO:0000139">
    <property type="term" value="C:Golgi membrane"/>
    <property type="evidence" value="ECO:0007669"/>
    <property type="project" value="UniProtKB-SubCell"/>
</dbReference>
<dbReference type="Proteomes" id="UP000019116">
    <property type="component" value="Chromosome 1B"/>
</dbReference>